<dbReference type="RefSeq" id="WP_285232185.1">
    <property type="nucleotide sequence ID" value="NZ_CP116346.1"/>
</dbReference>
<dbReference type="Proteomes" id="UP001177769">
    <property type="component" value="Chromosome"/>
</dbReference>
<dbReference type="InterPro" id="IPR032556">
    <property type="entry name" value="DUF4936"/>
</dbReference>
<keyword evidence="2" id="KW-1185">Reference proteome</keyword>
<evidence type="ECO:0000313" key="2">
    <source>
        <dbReference type="Proteomes" id="UP001177769"/>
    </source>
</evidence>
<accession>A0AA95SPQ5</accession>
<dbReference type="Pfam" id="PF16290">
    <property type="entry name" value="DUF4936"/>
    <property type="match status" value="1"/>
</dbReference>
<organism evidence="1 2">
    <name type="scientific">Paucibacter sediminis</name>
    <dbReference type="NCBI Taxonomy" id="3019553"/>
    <lineage>
        <taxon>Bacteria</taxon>
        <taxon>Pseudomonadati</taxon>
        <taxon>Pseudomonadota</taxon>
        <taxon>Betaproteobacteria</taxon>
        <taxon>Burkholderiales</taxon>
        <taxon>Sphaerotilaceae</taxon>
        <taxon>Roseateles</taxon>
    </lineage>
</organism>
<protein>
    <submittedName>
        <fullName evidence="1">DUF4936 family protein</fullName>
    </submittedName>
</protein>
<proteinExistence type="predicted"/>
<evidence type="ECO:0000313" key="1">
    <source>
        <dbReference type="EMBL" id="WIT11106.1"/>
    </source>
</evidence>
<dbReference type="KEGG" id="pais:PFX98_19705"/>
<gene>
    <name evidence="1" type="ORF">PFX98_19705</name>
</gene>
<reference evidence="1" key="1">
    <citation type="submission" date="2023-01" db="EMBL/GenBank/DDBJ databases">
        <title>Whole genome sequence of Paucibacter sp. S2-9 isolated from pond sediment.</title>
        <authorList>
            <person name="Jung J.Y."/>
        </authorList>
    </citation>
    <scope>NUCLEOTIDE SEQUENCE</scope>
    <source>
        <strain evidence="1">S2-9</strain>
    </source>
</reference>
<sequence length="83" mass="9305">MYYRLVAERAPEAWHAFLAARGDEPVRLLQRQDSDGARLTWMEIYGPSLHDGPGLEQKIAAAMAPFIDGDRHAEIFSALQGDH</sequence>
<name>A0AA95SPQ5_9BURK</name>
<dbReference type="EMBL" id="CP116346">
    <property type="protein sequence ID" value="WIT11106.1"/>
    <property type="molecule type" value="Genomic_DNA"/>
</dbReference>
<dbReference type="AlphaFoldDB" id="A0AA95SPQ5"/>